<sequence>MTTRFHHDKNASQIVFDITGGEKTLQTMNLQTIPNKKPLVKSPKDNFINRNDDIEGARYVPPKIVPHDFTLNTTDIPGTSTRPMVDVTKKPVDLMNHDDIEGSKPRIFRQLPHSNRMVNPVDPKYDWPNKQNIDWSKWSSAVDENPPFIRDHMKNDDVEGASPMTYKSSKPPKDIMKVDDISGSRPAKRMREMRNGIDTMNVRDINNDGIFKTTRVTDPLNPVYTFNGMTIKDDFGKAKPPPKGRQGPDTQYDISDIEGTHSDCSTKRYMKFRAPPPPTEDDDYKSANILMVPSMKKQTREIELREQQRTLRGEKIRYYENRNLHAEYGTGDPIQGMLRKQRENRNNSRRTPTF</sequence>
<organism evidence="2 3">
    <name type="scientific">Tritrichomonas musculus</name>
    <dbReference type="NCBI Taxonomy" id="1915356"/>
    <lineage>
        <taxon>Eukaryota</taxon>
        <taxon>Metamonada</taxon>
        <taxon>Parabasalia</taxon>
        <taxon>Tritrichomonadida</taxon>
        <taxon>Tritrichomonadidae</taxon>
        <taxon>Tritrichomonas</taxon>
    </lineage>
</organism>
<evidence type="ECO:0000256" key="1">
    <source>
        <dbReference type="SAM" id="MobiDB-lite"/>
    </source>
</evidence>
<protein>
    <submittedName>
        <fullName evidence="2">Uncharacterized protein</fullName>
    </submittedName>
</protein>
<gene>
    <name evidence="2" type="ORF">M9Y10_011738</name>
</gene>
<name>A0ABR2IK38_9EUKA</name>
<dbReference type="PANTHER" id="PTHR38130">
    <property type="entry name" value="EF-HAND DOMAIN-CONTAINING PROTEIN"/>
    <property type="match status" value="1"/>
</dbReference>
<evidence type="ECO:0000313" key="2">
    <source>
        <dbReference type="EMBL" id="KAK8864044.1"/>
    </source>
</evidence>
<comment type="caution">
    <text evidence="2">The sequence shown here is derived from an EMBL/GenBank/DDBJ whole genome shotgun (WGS) entry which is preliminary data.</text>
</comment>
<feature type="region of interest" description="Disordered" evidence="1">
    <location>
        <begin position="152"/>
        <end position="173"/>
    </location>
</feature>
<feature type="region of interest" description="Disordered" evidence="1">
    <location>
        <begin position="327"/>
        <end position="354"/>
    </location>
</feature>
<reference evidence="2 3" key="1">
    <citation type="submission" date="2024-04" db="EMBL/GenBank/DDBJ databases">
        <title>Tritrichomonas musculus Genome.</title>
        <authorList>
            <person name="Alves-Ferreira E."/>
            <person name="Grigg M."/>
            <person name="Lorenzi H."/>
            <person name="Galac M."/>
        </authorList>
    </citation>
    <scope>NUCLEOTIDE SEQUENCE [LARGE SCALE GENOMIC DNA]</scope>
    <source>
        <strain evidence="2 3">EAF2021</strain>
    </source>
</reference>
<keyword evidence="3" id="KW-1185">Reference proteome</keyword>
<dbReference type="PANTHER" id="PTHR38130:SF1">
    <property type="entry name" value="EF-HAND DOMAIN-CONTAINING PROTEIN"/>
    <property type="match status" value="1"/>
</dbReference>
<dbReference type="Proteomes" id="UP001470230">
    <property type="component" value="Unassembled WGS sequence"/>
</dbReference>
<accession>A0ABR2IK38</accession>
<proteinExistence type="predicted"/>
<evidence type="ECO:0000313" key="3">
    <source>
        <dbReference type="Proteomes" id="UP001470230"/>
    </source>
</evidence>
<dbReference type="EMBL" id="JAPFFF010000017">
    <property type="protein sequence ID" value="KAK8864044.1"/>
    <property type="molecule type" value="Genomic_DNA"/>
</dbReference>
<feature type="region of interest" description="Disordered" evidence="1">
    <location>
        <begin position="234"/>
        <end position="260"/>
    </location>
</feature>